<dbReference type="RefSeq" id="WP_094391105.1">
    <property type="nucleotide sequence ID" value="NZ_JADYTN010000015.1"/>
</dbReference>
<comment type="caution">
    <text evidence="1">The sequence shown here is derived from an EMBL/GenBank/DDBJ whole genome shotgun (WGS) entry which is preliminary data.</text>
</comment>
<protein>
    <submittedName>
        <fullName evidence="1">Uncharacterized protein</fullName>
    </submittedName>
</protein>
<gene>
    <name evidence="1" type="ORF">I6E12_07915</name>
</gene>
<name>A0ABS9CGQ0_9BACT</name>
<sequence>MQSIHITTLRKILSSPEPIDIRLWTRSGEIQSWHRCISLKYDFYKGTRRMKLLDSNEIRQLRDVCIFEVNGMEVYM</sequence>
<proteinExistence type="predicted"/>
<dbReference type="Proteomes" id="UP001200470">
    <property type="component" value="Unassembled WGS sequence"/>
</dbReference>
<organism evidence="1 2">
    <name type="scientific">Xylanibacter brevis</name>
    <dbReference type="NCBI Taxonomy" id="83231"/>
    <lineage>
        <taxon>Bacteria</taxon>
        <taxon>Pseudomonadati</taxon>
        <taxon>Bacteroidota</taxon>
        <taxon>Bacteroidia</taxon>
        <taxon>Bacteroidales</taxon>
        <taxon>Prevotellaceae</taxon>
        <taxon>Xylanibacter</taxon>
    </lineage>
</organism>
<evidence type="ECO:0000313" key="1">
    <source>
        <dbReference type="EMBL" id="MCF2564035.1"/>
    </source>
</evidence>
<keyword evidence="2" id="KW-1185">Reference proteome</keyword>
<reference evidence="1 2" key="1">
    <citation type="submission" date="2020-12" db="EMBL/GenBank/DDBJ databases">
        <title>Whole genome sequences of gut porcine anaerobes.</title>
        <authorList>
            <person name="Kubasova T."/>
            <person name="Jahodarova E."/>
            <person name="Rychlik I."/>
        </authorList>
    </citation>
    <scope>NUCLEOTIDE SEQUENCE [LARGE SCALE GENOMIC DNA]</scope>
    <source>
        <strain evidence="1 2">An925</strain>
    </source>
</reference>
<evidence type="ECO:0000313" key="2">
    <source>
        <dbReference type="Proteomes" id="UP001200470"/>
    </source>
</evidence>
<accession>A0ABS9CGQ0</accession>
<dbReference type="EMBL" id="JADYTN010000015">
    <property type="protein sequence ID" value="MCF2564035.1"/>
    <property type="molecule type" value="Genomic_DNA"/>
</dbReference>